<protein>
    <submittedName>
        <fullName evidence="1">Uncharacterized protein</fullName>
    </submittedName>
</protein>
<organism evidence="1">
    <name type="scientific">Utricularia reniformis</name>
    <dbReference type="NCBI Taxonomy" id="192314"/>
    <lineage>
        <taxon>Eukaryota</taxon>
        <taxon>Viridiplantae</taxon>
        <taxon>Streptophyta</taxon>
        <taxon>Embryophyta</taxon>
        <taxon>Tracheophyta</taxon>
        <taxon>Spermatophyta</taxon>
        <taxon>Magnoliopsida</taxon>
        <taxon>eudicotyledons</taxon>
        <taxon>Gunneridae</taxon>
        <taxon>Pentapetalae</taxon>
        <taxon>asterids</taxon>
        <taxon>lamiids</taxon>
        <taxon>Lamiales</taxon>
        <taxon>Lentibulariaceae</taxon>
        <taxon>Utricularia</taxon>
    </lineage>
</organism>
<accession>A0A1Y0B447</accession>
<reference evidence="1" key="1">
    <citation type="submission" date="2017-03" db="EMBL/GenBank/DDBJ databases">
        <title>The mitochondrial genome of the carnivorous plant Utricularia reniformis (Lentibulariaceae): structure, comparative analysis and evolutionary landmarks.</title>
        <authorList>
            <person name="Silva S.R."/>
            <person name="Alvarenga D.O."/>
            <person name="Michael T.P."/>
            <person name="Miranda V.F.O."/>
            <person name="Varani A.M."/>
        </authorList>
    </citation>
    <scope>NUCLEOTIDE SEQUENCE</scope>
</reference>
<evidence type="ECO:0000313" key="1">
    <source>
        <dbReference type="EMBL" id="ART32191.1"/>
    </source>
</evidence>
<keyword evidence="1" id="KW-0496">Mitochondrion</keyword>
<geneLocation type="mitochondrion" evidence="1"/>
<dbReference type="EMBL" id="KY774314">
    <property type="protein sequence ID" value="ART32191.1"/>
    <property type="molecule type" value="Genomic_DNA"/>
</dbReference>
<dbReference type="AlphaFoldDB" id="A0A1Y0B447"/>
<proteinExistence type="predicted"/>
<name>A0A1Y0B447_9LAMI</name>
<sequence>MLNTRHGTQFLDKVLESILSFKLLIFPIESIKKHMLRS</sequence>
<gene>
    <name evidence="1" type="ORF">AEK19_MT2032</name>
</gene>